<dbReference type="OrthoDB" id="5783874at2759"/>
<dbReference type="Proteomes" id="UP000274756">
    <property type="component" value="Unassembled WGS sequence"/>
</dbReference>
<organism evidence="2 4">
    <name type="scientific">Dracunculus medinensis</name>
    <name type="common">Guinea worm</name>
    <dbReference type="NCBI Taxonomy" id="318479"/>
    <lineage>
        <taxon>Eukaryota</taxon>
        <taxon>Metazoa</taxon>
        <taxon>Ecdysozoa</taxon>
        <taxon>Nematoda</taxon>
        <taxon>Chromadorea</taxon>
        <taxon>Rhabditida</taxon>
        <taxon>Spirurina</taxon>
        <taxon>Dracunculoidea</taxon>
        <taxon>Dracunculidae</taxon>
        <taxon>Dracunculus</taxon>
    </lineage>
</organism>
<gene>
    <name evidence="1" type="ORF">DME_LOCUS8308</name>
</gene>
<evidence type="ECO:0000313" key="2">
    <source>
        <dbReference type="Proteomes" id="UP000038040"/>
    </source>
</evidence>
<dbReference type="AlphaFoldDB" id="A0A0N4UB62"/>
<reference evidence="4" key="1">
    <citation type="submission" date="2017-02" db="UniProtKB">
        <authorList>
            <consortium name="WormBaseParasite"/>
        </authorList>
    </citation>
    <scope>IDENTIFICATION</scope>
</reference>
<reference evidence="1 3" key="2">
    <citation type="submission" date="2018-11" db="EMBL/GenBank/DDBJ databases">
        <authorList>
            <consortium name="Pathogen Informatics"/>
        </authorList>
    </citation>
    <scope>NUCLEOTIDE SEQUENCE [LARGE SCALE GENOMIC DNA]</scope>
</reference>
<evidence type="ECO:0000313" key="3">
    <source>
        <dbReference type="Proteomes" id="UP000274756"/>
    </source>
</evidence>
<proteinExistence type="predicted"/>
<dbReference type="Proteomes" id="UP000038040">
    <property type="component" value="Unplaced"/>
</dbReference>
<evidence type="ECO:0000313" key="4">
    <source>
        <dbReference type="WBParaSite" id="DME_0000442501-mRNA-1"/>
    </source>
</evidence>
<keyword evidence="3" id="KW-1185">Reference proteome</keyword>
<evidence type="ECO:0000313" key="1">
    <source>
        <dbReference type="EMBL" id="VDN58335.1"/>
    </source>
</evidence>
<dbReference type="EMBL" id="UYYG01001167">
    <property type="protein sequence ID" value="VDN58335.1"/>
    <property type="molecule type" value="Genomic_DNA"/>
</dbReference>
<sequence length="200" mass="22862">MIFAGNFEFQYTKINGSIYKQSEEGRIPVTVVMLTSHPELDFKYLKKVEKNAPYEANYIYDAREYWKLKTPQLHVVIHKTNSNSMPGVIKFMIPLKKINLTEITKYIKTARIIEREIISPNIDKILCSEGQQVILMNTIFGKFKSSTMYVAGISGNFSLNSTEDKSIDLNKSVAHDILNPISCDLMFGATFDKFKSTKLI</sequence>
<accession>A0A0N4UB62</accession>
<dbReference type="WBParaSite" id="DME_0000442501-mRNA-1">
    <property type="protein sequence ID" value="DME_0000442501-mRNA-1"/>
    <property type="gene ID" value="DME_0000442501"/>
</dbReference>
<name>A0A0N4UB62_DRAME</name>
<protein>
    <submittedName>
        <fullName evidence="4">SERPIN domain-containing protein</fullName>
    </submittedName>
</protein>